<dbReference type="EMBL" id="SDWV01000037">
    <property type="protein sequence ID" value="RYC03334.1"/>
    <property type="molecule type" value="Genomic_DNA"/>
</dbReference>
<dbReference type="Pfam" id="PF26611">
    <property type="entry name" value="MAD7"/>
    <property type="match status" value="1"/>
</dbReference>
<dbReference type="AlphaFoldDB" id="A0A4Q2SHE6"/>
<dbReference type="InterPro" id="IPR058120">
    <property type="entry name" value="MADS7"/>
</dbReference>
<dbReference type="NCBIfam" id="NF047733">
    <property type="entry name" value="antiphage_MADS7"/>
    <property type="match status" value="1"/>
</dbReference>
<comment type="caution">
    <text evidence="1">The sequence shown here is derived from an EMBL/GenBank/DDBJ whole genome shotgun (WGS) entry which is preliminary data.</text>
</comment>
<reference evidence="1 2" key="1">
    <citation type="submission" date="2019-01" db="EMBL/GenBank/DDBJ databases">
        <title>Novel species of Nocardioides.</title>
        <authorList>
            <person name="Liu Q."/>
            <person name="X Y.-H."/>
        </authorList>
    </citation>
    <scope>NUCLEOTIDE SEQUENCE [LARGE SCALE GENOMIC DNA]</scope>
    <source>
        <strain evidence="1 2">HLT2-9</strain>
    </source>
</reference>
<dbReference type="RefSeq" id="WP_129429025.1">
    <property type="nucleotide sequence ID" value="NZ_SDWV01000037.1"/>
</dbReference>
<accession>A0A4Q2SHE6</accession>
<evidence type="ECO:0000313" key="2">
    <source>
        <dbReference type="Proteomes" id="UP000291101"/>
    </source>
</evidence>
<gene>
    <name evidence="1" type="ORF">EUA94_21800</name>
</gene>
<sequence>MNFSIPKAMKDLNSLQTEVVLPVELNDLDVDRMLTRILEMAVKRGRTAGSKTDMGAYTNYLDTLLGHSELIGFEGDRGRDVLDGWVRSSILVEERAGLKRDRVVMGYLRPLTIASYRSGLPKNSSRNRKADDLLYRSVSRVIESRGSSNPTKEIDELFKATFGSGVDVGVAPWADPRYDEAETVDIDTLLALRFLEGFTASQKNGRERAKADPPVPLAVDPLGRDVVALLELYGPKMTVGEAYAHLSALISLRLLQLPLISARTVRALLDNEPPPADGNPCEMYVDFVRRKGGGSDELTAQCVLRDLEIMRNLFRDRLLIRSLGDAAGSMETAPAFDGSAEENLQAIVDLKDNPEIATILRIKLKQIEDELEAGSDEQLFVREVRLSEGLTGTEKFIQVLVEGLRKRGLENQVKWFWSTGGITKSYGLLSGTQRYRPSWRYAPSDEALTTLLCLCFVEPGGDRTLSELPIHDLLKRLHDRFGILIDHPPTDFDSASARAGAAENLSAFTQRLKLLGCFRGLSDDFNAQFVTRPRAAVR</sequence>
<keyword evidence="2" id="KW-1185">Reference proteome</keyword>
<name>A0A4Q2SHE6_9ACTN</name>
<dbReference type="Proteomes" id="UP000291101">
    <property type="component" value="Unassembled WGS sequence"/>
</dbReference>
<organism evidence="1 2">
    <name type="scientific">Nocardioides zhouii</name>
    <dbReference type="NCBI Taxonomy" id="1168729"/>
    <lineage>
        <taxon>Bacteria</taxon>
        <taxon>Bacillati</taxon>
        <taxon>Actinomycetota</taxon>
        <taxon>Actinomycetes</taxon>
        <taxon>Propionibacteriales</taxon>
        <taxon>Nocardioidaceae</taxon>
        <taxon>Nocardioides</taxon>
    </lineage>
</organism>
<evidence type="ECO:0000313" key="1">
    <source>
        <dbReference type="EMBL" id="RYC03334.1"/>
    </source>
</evidence>
<dbReference type="OrthoDB" id="3561500at2"/>
<proteinExistence type="predicted"/>
<protein>
    <submittedName>
        <fullName evidence="1">Uncharacterized protein</fullName>
    </submittedName>
</protein>